<feature type="signal peptide" evidence="2">
    <location>
        <begin position="1"/>
        <end position="30"/>
    </location>
</feature>
<evidence type="ECO:0000256" key="2">
    <source>
        <dbReference type="SAM" id="SignalP"/>
    </source>
</evidence>
<dbReference type="SMART" id="SM00458">
    <property type="entry name" value="RICIN"/>
    <property type="match status" value="1"/>
</dbReference>
<dbReference type="Proteomes" id="UP000218944">
    <property type="component" value="Unassembled WGS sequence"/>
</dbReference>
<feature type="chain" id="PRO_5012539166" description="Ricin B lectin domain-containing protein" evidence="2">
    <location>
        <begin position="31"/>
        <end position="205"/>
    </location>
</feature>
<feature type="domain" description="Ricin B lectin" evidence="3">
    <location>
        <begin position="27"/>
        <end position="160"/>
    </location>
</feature>
<dbReference type="Gene3D" id="2.80.10.50">
    <property type="match status" value="1"/>
</dbReference>
<evidence type="ECO:0000313" key="5">
    <source>
        <dbReference type="Proteomes" id="UP000218944"/>
    </source>
</evidence>
<reference evidence="4 5" key="1">
    <citation type="submission" date="2017-08" db="EMBL/GenBank/DDBJ databases">
        <title>Genome sequence of Streptomyces albireticuli NRRL B-1670.</title>
        <authorList>
            <person name="Graham D.E."/>
            <person name="Mahan K.M."/>
            <person name="Klingeman D.M."/>
            <person name="Hettich R.L."/>
            <person name="Parry R.J."/>
            <person name="Spain J.C."/>
        </authorList>
    </citation>
    <scope>NUCLEOTIDE SEQUENCE [LARGE SCALE GENOMIC DNA]</scope>
    <source>
        <strain evidence="4 5">NRRL B-1670</strain>
    </source>
</reference>
<accession>A0A2A2D6L4</accession>
<dbReference type="EMBL" id="NSJV01000405">
    <property type="protein sequence ID" value="PAU47077.1"/>
    <property type="molecule type" value="Genomic_DNA"/>
</dbReference>
<dbReference type="SUPFAM" id="SSF50370">
    <property type="entry name" value="Ricin B-like lectins"/>
    <property type="match status" value="1"/>
</dbReference>
<organism evidence="4 5">
    <name type="scientific">Streptomyces albireticuli</name>
    <dbReference type="NCBI Taxonomy" id="1940"/>
    <lineage>
        <taxon>Bacteria</taxon>
        <taxon>Bacillati</taxon>
        <taxon>Actinomycetota</taxon>
        <taxon>Actinomycetes</taxon>
        <taxon>Kitasatosporales</taxon>
        <taxon>Streptomycetaceae</taxon>
        <taxon>Streptomyces</taxon>
    </lineage>
</organism>
<keyword evidence="2" id="KW-0732">Signal</keyword>
<proteinExistence type="predicted"/>
<dbReference type="InterPro" id="IPR000772">
    <property type="entry name" value="Ricin_B_lectin"/>
</dbReference>
<protein>
    <recommendedName>
        <fullName evidence="3">Ricin B lectin domain-containing protein</fullName>
    </recommendedName>
</protein>
<name>A0A2A2D6L4_9ACTN</name>
<dbReference type="CDD" id="cd00161">
    <property type="entry name" value="beta-trefoil_Ricin-like"/>
    <property type="match status" value="1"/>
</dbReference>
<keyword evidence="5" id="KW-1185">Reference proteome</keyword>
<dbReference type="InterPro" id="IPR035992">
    <property type="entry name" value="Ricin_B-like_lectins"/>
</dbReference>
<sequence>MMSATRASARTALVALLSAAALSVPVTASAGTGSAPASAGTTAGSAQEAASPKAFGLAPNELWELRRRDNRYEIANRHSGLCLKVKGASRDNLAPVVQDECGTASEKLWKAETTDGGRYMQLRNSYSNKCMDISGGVAHWGAKIIQYDCTGALNQKWWDTDGLDANPGWWVSATTPSGAPTWMCLDMPGAGTAPGAQAAMWDCVR</sequence>
<dbReference type="Pfam" id="PF14200">
    <property type="entry name" value="RicinB_lectin_2"/>
    <property type="match status" value="1"/>
</dbReference>
<feature type="region of interest" description="Disordered" evidence="1">
    <location>
        <begin position="31"/>
        <end position="52"/>
    </location>
</feature>
<feature type="compositionally biased region" description="Low complexity" evidence="1">
    <location>
        <begin position="31"/>
        <end position="51"/>
    </location>
</feature>
<evidence type="ECO:0000256" key="1">
    <source>
        <dbReference type="SAM" id="MobiDB-lite"/>
    </source>
</evidence>
<evidence type="ECO:0000313" key="4">
    <source>
        <dbReference type="EMBL" id="PAU47077.1"/>
    </source>
</evidence>
<dbReference type="AlphaFoldDB" id="A0A2A2D6L4"/>
<dbReference type="PROSITE" id="PS50231">
    <property type="entry name" value="RICIN_B_LECTIN"/>
    <property type="match status" value="1"/>
</dbReference>
<evidence type="ECO:0000259" key="3">
    <source>
        <dbReference type="SMART" id="SM00458"/>
    </source>
</evidence>
<dbReference type="RefSeq" id="WP_095582496.1">
    <property type="nucleotide sequence ID" value="NZ_JAJQQS010000018.1"/>
</dbReference>
<gene>
    <name evidence="4" type="ORF">CK936_20985</name>
</gene>
<comment type="caution">
    <text evidence="4">The sequence shown here is derived from an EMBL/GenBank/DDBJ whole genome shotgun (WGS) entry which is preliminary data.</text>
</comment>